<keyword evidence="2" id="KW-1185">Reference proteome</keyword>
<accession>A0A0S2KNR8</accession>
<sequence>MKERLILVGNKPAYRAGLHVIVDSFDYVLRISRMNNLGVTGNRIDGIYLEANDIFKYVFKGGENKNEIKRAKNIFMHQYWYERFQEWKIYLTRRQYDSVEVINHETAIQDIGFERPTSAVLMLAYLLNSPWKDRFDIYITCLDIENRAELIDNNPLWNYHNGAGIIEERYLKNLIENELVTRIKDE</sequence>
<dbReference type="AlphaFoldDB" id="A0A0S2KNR8"/>
<organism evidence="1 2">
    <name type="scientific">Hoylesella enoeca</name>
    <dbReference type="NCBI Taxonomy" id="76123"/>
    <lineage>
        <taxon>Bacteria</taxon>
        <taxon>Pseudomonadati</taxon>
        <taxon>Bacteroidota</taxon>
        <taxon>Bacteroidia</taxon>
        <taxon>Bacteroidales</taxon>
        <taxon>Prevotellaceae</taxon>
        <taxon>Hoylesella</taxon>
    </lineage>
</organism>
<dbReference type="KEGG" id="peo:AS203_07400"/>
<reference evidence="2" key="1">
    <citation type="submission" date="2015-11" db="EMBL/GenBank/DDBJ databases">
        <authorList>
            <person name="Holder M.E."/>
            <person name="Ajami N.J."/>
            <person name="Petrosino J.F."/>
        </authorList>
    </citation>
    <scope>NUCLEOTIDE SEQUENCE [LARGE SCALE GENOMIC DNA]</scope>
    <source>
        <strain evidence="2">F0113</strain>
    </source>
</reference>
<name>A0A0S2KNR8_9BACT</name>
<evidence type="ECO:0000313" key="2">
    <source>
        <dbReference type="Proteomes" id="UP000056252"/>
    </source>
</evidence>
<evidence type="ECO:0000313" key="1">
    <source>
        <dbReference type="EMBL" id="ALO49920.1"/>
    </source>
</evidence>
<dbReference type="EMBL" id="CP013195">
    <property type="protein sequence ID" value="ALO49920.1"/>
    <property type="molecule type" value="Genomic_DNA"/>
</dbReference>
<dbReference type="Proteomes" id="UP000056252">
    <property type="component" value="Chromosome"/>
</dbReference>
<gene>
    <name evidence="1" type="ORF">AS203_07400</name>
</gene>
<dbReference type="OrthoDB" id="1495572at2"/>
<protein>
    <submittedName>
        <fullName evidence="1">Uncharacterized protein</fullName>
    </submittedName>
</protein>
<dbReference type="STRING" id="76123.AS203_07400"/>
<proteinExistence type="predicted"/>